<sequence length="138" mass="15590">HWEKHGTCAATVEPLNSQKKYFGKTLELYEKLDLNSCLLKVGIKPGNTSYQMTAIKEALTSVYGVTPKIQCLSPEEGEEVQTIGQIEFCLTKELTLRNCTDSNDSSYSGQKDLHFRTEELSVCNDTLTYYPAEVQFHK</sequence>
<dbReference type="PANTHER" id="PTHR11240">
    <property type="entry name" value="RIBONUCLEASE T2"/>
    <property type="match status" value="1"/>
</dbReference>
<dbReference type="OMA" id="MENFYAF"/>
<reference evidence="3" key="2">
    <citation type="submission" date="2025-09" db="UniProtKB">
        <authorList>
            <consortium name="Ensembl"/>
        </authorList>
    </citation>
    <scope>IDENTIFICATION</scope>
</reference>
<dbReference type="PANTHER" id="PTHR11240:SF22">
    <property type="entry name" value="RIBONUCLEASE T2"/>
    <property type="match status" value="1"/>
</dbReference>
<comment type="similarity">
    <text evidence="1 2">Belongs to the RNase T2 family.</text>
</comment>
<name>A0A8D0G873_SPHPU</name>
<dbReference type="InterPro" id="IPR036430">
    <property type="entry name" value="RNase_T2-like_sf"/>
</dbReference>
<dbReference type="InterPro" id="IPR001568">
    <property type="entry name" value="RNase_T2-like"/>
</dbReference>
<accession>A0A8D0G873</accession>
<evidence type="ECO:0000256" key="2">
    <source>
        <dbReference type="RuleBase" id="RU004328"/>
    </source>
</evidence>
<dbReference type="Gene3D" id="3.90.730.10">
    <property type="entry name" value="Ribonuclease T2-like"/>
    <property type="match status" value="1"/>
</dbReference>
<evidence type="ECO:0000313" key="4">
    <source>
        <dbReference type="Proteomes" id="UP000694392"/>
    </source>
</evidence>
<dbReference type="Pfam" id="PF00445">
    <property type="entry name" value="Ribonuclease_T2"/>
    <property type="match status" value="1"/>
</dbReference>
<reference evidence="3" key="1">
    <citation type="submission" date="2025-08" db="UniProtKB">
        <authorList>
            <consortium name="Ensembl"/>
        </authorList>
    </citation>
    <scope>IDENTIFICATION</scope>
</reference>
<organism evidence="3 4">
    <name type="scientific">Sphenodon punctatus</name>
    <name type="common">Tuatara</name>
    <name type="synonym">Hatteria punctata</name>
    <dbReference type="NCBI Taxonomy" id="8508"/>
    <lineage>
        <taxon>Eukaryota</taxon>
        <taxon>Metazoa</taxon>
        <taxon>Chordata</taxon>
        <taxon>Craniata</taxon>
        <taxon>Vertebrata</taxon>
        <taxon>Euteleostomi</taxon>
        <taxon>Lepidosauria</taxon>
        <taxon>Sphenodontia</taxon>
        <taxon>Sphenodontidae</taxon>
        <taxon>Sphenodon</taxon>
    </lineage>
</organism>
<dbReference type="AlphaFoldDB" id="A0A8D0G873"/>
<dbReference type="SUPFAM" id="SSF55895">
    <property type="entry name" value="Ribonuclease Rh-like"/>
    <property type="match status" value="1"/>
</dbReference>
<dbReference type="Ensembl" id="ENSSPUT00000002935.1">
    <property type="protein sequence ID" value="ENSSPUP00000002772.1"/>
    <property type="gene ID" value="ENSSPUG00000002128.1"/>
</dbReference>
<proteinExistence type="inferred from homology"/>
<dbReference type="GO" id="GO:0003723">
    <property type="term" value="F:RNA binding"/>
    <property type="evidence" value="ECO:0007669"/>
    <property type="project" value="InterPro"/>
</dbReference>
<dbReference type="Proteomes" id="UP000694392">
    <property type="component" value="Unplaced"/>
</dbReference>
<keyword evidence="4" id="KW-1185">Reference proteome</keyword>
<protein>
    <submittedName>
        <fullName evidence="3">Uncharacterized protein</fullName>
    </submittedName>
</protein>
<dbReference type="GO" id="GO:0006401">
    <property type="term" value="P:RNA catabolic process"/>
    <property type="evidence" value="ECO:0007669"/>
    <property type="project" value="TreeGrafter"/>
</dbReference>
<evidence type="ECO:0000313" key="3">
    <source>
        <dbReference type="Ensembl" id="ENSSPUP00000002772.1"/>
    </source>
</evidence>
<dbReference type="GO" id="GO:0033897">
    <property type="term" value="F:ribonuclease T2 activity"/>
    <property type="evidence" value="ECO:0007669"/>
    <property type="project" value="InterPro"/>
</dbReference>
<evidence type="ECO:0000256" key="1">
    <source>
        <dbReference type="ARBA" id="ARBA00007469"/>
    </source>
</evidence>
<dbReference type="GO" id="GO:0005576">
    <property type="term" value="C:extracellular region"/>
    <property type="evidence" value="ECO:0007669"/>
    <property type="project" value="TreeGrafter"/>
</dbReference>
<dbReference type="GeneTree" id="ENSGT00980000202846"/>